<dbReference type="PANTHER" id="PTHR43602:SF1">
    <property type="entry name" value="ENOYL-COA HYDRATASE DOMAIN-CONTAINING PROTEIN 3, MITOCHONDRIAL"/>
    <property type="match status" value="1"/>
</dbReference>
<evidence type="ECO:0000256" key="2">
    <source>
        <dbReference type="ARBA" id="ARBA00022832"/>
    </source>
</evidence>
<evidence type="ECO:0000256" key="5">
    <source>
        <dbReference type="ARBA" id="ARBA00037410"/>
    </source>
</evidence>
<dbReference type="NCBIfam" id="NF006008">
    <property type="entry name" value="PRK08139.1"/>
    <property type="match status" value="1"/>
</dbReference>
<name>H6SQL1_PARPM</name>
<dbReference type="AlphaFoldDB" id="H6SQL1"/>
<dbReference type="SUPFAM" id="SSF52096">
    <property type="entry name" value="ClpP/crotonase"/>
    <property type="match status" value="1"/>
</dbReference>
<evidence type="ECO:0000256" key="6">
    <source>
        <dbReference type="ARBA" id="ARBA00040545"/>
    </source>
</evidence>
<dbReference type="Gene3D" id="3.90.226.10">
    <property type="entry name" value="2-enoyl-CoA Hydratase, Chain A, domain 1"/>
    <property type="match status" value="1"/>
</dbReference>
<dbReference type="Pfam" id="PF00378">
    <property type="entry name" value="ECH_1"/>
    <property type="match status" value="1"/>
</dbReference>
<protein>
    <recommendedName>
        <fullName evidence="6">Enoyl-CoA hydratase domain-containing protein 3, mitochondrial</fullName>
    </recommendedName>
</protein>
<dbReference type="InterPro" id="IPR001753">
    <property type="entry name" value="Enoyl-CoA_hydra/iso"/>
</dbReference>
<dbReference type="InterPro" id="IPR052377">
    <property type="entry name" value="Mitochondrial_ECH-domain"/>
</dbReference>
<dbReference type="PATRIC" id="fig|1150469.3.peg.804"/>
<dbReference type="InterPro" id="IPR014748">
    <property type="entry name" value="Enoyl-CoA_hydra_C"/>
</dbReference>
<dbReference type="InterPro" id="IPR029045">
    <property type="entry name" value="ClpP/crotonase-like_dom_sf"/>
</dbReference>
<dbReference type="EMBL" id="HE663493">
    <property type="protein sequence ID" value="CCG07326.1"/>
    <property type="molecule type" value="Genomic_DNA"/>
</dbReference>
<dbReference type="CDD" id="cd06558">
    <property type="entry name" value="crotonase-like"/>
    <property type="match status" value="1"/>
</dbReference>
<dbReference type="PANTHER" id="PTHR43602">
    <property type="match status" value="1"/>
</dbReference>
<organism evidence="7 8">
    <name type="scientific">Pararhodospirillum photometricum DSM 122</name>
    <dbReference type="NCBI Taxonomy" id="1150469"/>
    <lineage>
        <taxon>Bacteria</taxon>
        <taxon>Pseudomonadati</taxon>
        <taxon>Pseudomonadota</taxon>
        <taxon>Alphaproteobacteria</taxon>
        <taxon>Rhodospirillales</taxon>
        <taxon>Rhodospirillaceae</taxon>
        <taxon>Pararhodospirillum</taxon>
    </lineage>
</organism>
<proteinExistence type="inferred from homology"/>
<evidence type="ECO:0000313" key="7">
    <source>
        <dbReference type="EMBL" id="CCG07326.1"/>
    </source>
</evidence>
<reference evidence="7 8" key="1">
    <citation type="submission" date="2012-02" db="EMBL/GenBank/DDBJ databases">
        <title>Shotgun genome sequence of Phaeospirillum photometricum DSM 122.</title>
        <authorList>
            <person name="Duquesne K."/>
            <person name="Sturgis J."/>
        </authorList>
    </citation>
    <scope>NUCLEOTIDE SEQUENCE [LARGE SCALE GENOMIC DNA]</scope>
    <source>
        <strain evidence="8">DSM122</strain>
    </source>
</reference>
<evidence type="ECO:0000256" key="4">
    <source>
        <dbReference type="ARBA" id="ARBA00023098"/>
    </source>
</evidence>
<keyword evidence="8" id="KW-1185">Reference proteome</keyword>
<comment type="similarity">
    <text evidence="1">Belongs to the enoyl-CoA hydratase/isomerase family.</text>
</comment>
<dbReference type="eggNOG" id="COG1024">
    <property type="taxonomic scope" value="Bacteria"/>
</dbReference>
<keyword evidence="4" id="KW-0443">Lipid metabolism</keyword>
<keyword evidence="3" id="KW-0809">Transit peptide</keyword>
<keyword evidence="2" id="KW-0276">Fatty acid metabolism</keyword>
<gene>
    <name evidence="7" type="ORF">RSPPHO_00700</name>
</gene>
<dbReference type="KEGG" id="rpm:RSPPHO_00700"/>
<accession>H6SQL1</accession>
<dbReference type="GO" id="GO:0016836">
    <property type="term" value="F:hydro-lyase activity"/>
    <property type="evidence" value="ECO:0007669"/>
    <property type="project" value="TreeGrafter"/>
</dbReference>
<dbReference type="HOGENOM" id="CLU_009834_7_3_5"/>
<dbReference type="GO" id="GO:0006631">
    <property type="term" value="P:fatty acid metabolic process"/>
    <property type="evidence" value="ECO:0007669"/>
    <property type="project" value="UniProtKB-KW"/>
</dbReference>
<evidence type="ECO:0000256" key="1">
    <source>
        <dbReference type="ARBA" id="ARBA00005254"/>
    </source>
</evidence>
<evidence type="ECO:0000313" key="8">
    <source>
        <dbReference type="Proteomes" id="UP000033220"/>
    </source>
</evidence>
<dbReference type="STRING" id="1150469.RSPPHO_00700"/>
<dbReference type="Gene3D" id="1.10.12.10">
    <property type="entry name" value="Lyase 2-enoyl-coa Hydratase, Chain A, domain 2"/>
    <property type="match status" value="1"/>
</dbReference>
<sequence>MIGINLPHSQHLDLTLFCPVAAAPCGSGSDVVLDHLAALSSLSPQKCNAGEDQMTPGDPILLSRLQDGLLTLTLNRPDARNALSRALMSALEDALEQAAASSEVRVVVLAANGPAFCAGHDLREMRADPSLASCEALFTQCSRLMTRLVRLPQPVIARVQGMATAAGCQLVASCDLALAGDSARFATPGVAIGLFCSTPMVALSRAVGRKKALEMLFTGHPVSAAEALTHGLVNAVVPDATLEAETQALAREIAAKSPLTLRLGKAAFYRQLEMPLDDAYAYASAIMTRNMMAEDAREGIDAFLEKRPAVWRGV</sequence>
<dbReference type="Proteomes" id="UP000033220">
    <property type="component" value="Chromosome DSM 122"/>
</dbReference>
<keyword evidence="7" id="KW-0456">Lyase</keyword>
<evidence type="ECO:0000256" key="3">
    <source>
        <dbReference type="ARBA" id="ARBA00022946"/>
    </source>
</evidence>
<comment type="function">
    <text evidence="5">May play a role in fatty acid biosynthesis and insulin sensitivity.</text>
</comment>